<name>A0A9X1WGS3_9CORY</name>
<dbReference type="InterPro" id="IPR044992">
    <property type="entry name" value="ChyE-like"/>
</dbReference>
<feature type="domain" description="Glutamine amidotransferase" evidence="1">
    <location>
        <begin position="43"/>
        <end position="184"/>
    </location>
</feature>
<dbReference type="Pfam" id="PF00117">
    <property type="entry name" value="GATase"/>
    <property type="match status" value="1"/>
</dbReference>
<gene>
    <name evidence="2" type="ORF">MUN33_08875</name>
</gene>
<dbReference type="PANTHER" id="PTHR42695:SF5">
    <property type="entry name" value="GLUTAMINE AMIDOTRANSFERASE YLR126C-RELATED"/>
    <property type="match status" value="1"/>
</dbReference>
<sequence length="237" mass="25387">MADTDLSTTVLRHVSFEDAGSWDGLLRPTYVDVGVDFPPGPVDADLLVVMGGPVNAEDGDYPYLADEIELIRSRHAAGRPVLGVCLGAQLLALALGGRVVPSSGPMQIGWSPVTLTDAGASGPLRALEGRPVLHWHGDRIELPVGPAAAAAGVQRLAYDDDTPVQAFRSNHALGLQFHPEIVPEHVERWLLGHHTDLVHQGVDVGGLRRQTAEMAPHLVEPSQQMVVEWIRSVGLID</sequence>
<accession>A0A9X1WGS3</accession>
<evidence type="ECO:0000313" key="3">
    <source>
        <dbReference type="Proteomes" id="UP001139207"/>
    </source>
</evidence>
<dbReference type="PANTHER" id="PTHR42695">
    <property type="entry name" value="GLUTAMINE AMIDOTRANSFERASE YLR126C-RELATED"/>
    <property type="match status" value="1"/>
</dbReference>
<organism evidence="2 3">
    <name type="scientific">Corynebacterium kalidii</name>
    <dbReference type="NCBI Taxonomy" id="2931982"/>
    <lineage>
        <taxon>Bacteria</taxon>
        <taxon>Bacillati</taxon>
        <taxon>Actinomycetota</taxon>
        <taxon>Actinomycetes</taxon>
        <taxon>Mycobacteriales</taxon>
        <taxon>Corynebacteriaceae</taxon>
        <taxon>Corynebacterium</taxon>
    </lineage>
</organism>
<evidence type="ECO:0000313" key="2">
    <source>
        <dbReference type="EMBL" id="MCJ7858829.1"/>
    </source>
</evidence>
<dbReference type="Gene3D" id="3.40.50.880">
    <property type="match status" value="1"/>
</dbReference>
<dbReference type="GO" id="GO:0016787">
    <property type="term" value="F:hydrolase activity"/>
    <property type="evidence" value="ECO:0007669"/>
    <property type="project" value="UniProtKB-KW"/>
</dbReference>
<dbReference type="CDD" id="cd01741">
    <property type="entry name" value="GATase1_1"/>
    <property type="match status" value="1"/>
</dbReference>
<keyword evidence="2" id="KW-0378">Hydrolase</keyword>
<proteinExistence type="predicted"/>
<dbReference type="InterPro" id="IPR017926">
    <property type="entry name" value="GATASE"/>
</dbReference>
<evidence type="ECO:0000259" key="1">
    <source>
        <dbReference type="Pfam" id="PF00117"/>
    </source>
</evidence>
<dbReference type="PRINTS" id="PR00096">
    <property type="entry name" value="GATASE"/>
</dbReference>
<reference evidence="2" key="1">
    <citation type="submission" date="2022-04" db="EMBL/GenBank/DDBJ databases">
        <title>Corynebacterium kalidii LD5P10.</title>
        <authorList>
            <person name="Sun J.Q."/>
        </authorList>
    </citation>
    <scope>NUCLEOTIDE SEQUENCE</scope>
    <source>
        <strain evidence="2">LD5P10</strain>
    </source>
</reference>
<dbReference type="GO" id="GO:0005829">
    <property type="term" value="C:cytosol"/>
    <property type="evidence" value="ECO:0007669"/>
    <property type="project" value="TreeGrafter"/>
</dbReference>
<dbReference type="PROSITE" id="PS51273">
    <property type="entry name" value="GATASE_TYPE_1"/>
    <property type="match status" value="1"/>
</dbReference>
<dbReference type="EMBL" id="JALIEA010000013">
    <property type="protein sequence ID" value="MCJ7858829.1"/>
    <property type="molecule type" value="Genomic_DNA"/>
</dbReference>
<dbReference type="InterPro" id="IPR029062">
    <property type="entry name" value="Class_I_gatase-like"/>
</dbReference>
<protein>
    <submittedName>
        <fullName evidence="2">Gamma-glutamyl-gamma-aminobutyrate hydrolase family protein</fullName>
    </submittedName>
</protein>
<dbReference type="AlphaFoldDB" id="A0A9X1WGS3"/>
<comment type="caution">
    <text evidence="2">The sequence shown here is derived from an EMBL/GenBank/DDBJ whole genome shotgun (WGS) entry which is preliminary data.</text>
</comment>
<keyword evidence="3" id="KW-1185">Reference proteome</keyword>
<dbReference type="SUPFAM" id="SSF52317">
    <property type="entry name" value="Class I glutamine amidotransferase-like"/>
    <property type="match status" value="1"/>
</dbReference>
<dbReference type="Proteomes" id="UP001139207">
    <property type="component" value="Unassembled WGS sequence"/>
</dbReference>
<dbReference type="RefSeq" id="WP_244804565.1">
    <property type="nucleotide sequence ID" value="NZ_JALIEA010000013.1"/>
</dbReference>